<accession>A0AAV8TN86</accession>
<evidence type="ECO:0000313" key="9">
    <source>
        <dbReference type="Proteomes" id="UP001159364"/>
    </source>
</evidence>
<dbReference type="EMBL" id="JAIWQS010000004">
    <property type="protein sequence ID" value="KAJ8767690.1"/>
    <property type="molecule type" value="Genomic_DNA"/>
</dbReference>
<gene>
    <name evidence="8" type="ORF">K2173_018248</name>
</gene>
<sequence length="253" mass="28556">MDYNSSISQVDLYNTDELFQLSCIPWQQQKISGDKDLLITPTAHGSDLTNTTQLRQRRKSSMASGVDNQNSSDRKKKKIIHRDIERQRRQEMAALYVTLRSLLPFEYLKGKRSISDQIQEAVKYIKHLEHKIKELSDKKGELRILSSNSYIPTYSGSTLESSVSRKRDSLTVEPCLVGVEVVINTAYINGIPLSRVIELILGEKLSIVSCISSKVSQRTIHAITAEVIDGRCINVFDLQQKLIDSISSPAIMD</sequence>
<dbReference type="InterPro" id="IPR011598">
    <property type="entry name" value="bHLH_dom"/>
</dbReference>
<keyword evidence="5" id="KW-0175">Coiled coil</keyword>
<protein>
    <recommendedName>
        <fullName evidence="7">BHLH domain-containing protein</fullName>
    </recommendedName>
</protein>
<proteinExistence type="predicted"/>
<dbReference type="Proteomes" id="UP001159364">
    <property type="component" value="Linkage Group LG04"/>
</dbReference>
<dbReference type="InterPro" id="IPR036638">
    <property type="entry name" value="HLH_DNA-bd_sf"/>
</dbReference>
<organism evidence="8 9">
    <name type="scientific">Erythroxylum novogranatense</name>
    <dbReference type="NCBI Taxonomy" id="1862640"/>
    <lineage>
        <taxon>Eukaryota</taxon>
        <taxon>Viridiplantae</taxon>
        <taxon>Streptophyta</taxon>
        <taxon>Embryophyta</taxon>
        <taxon>Tracheophyta</taxon>
        <taxon>Spermatophyta</taxon>
        <taxon>Magnoliopsida</taxon>
        <taxon>eudicotyledons</taxon>
        <taxon>Gunneridae</taxon>
        <taxon>Pentapetalae</taxon>
        <taxon>rosids</taxon>
        <taxon>fabids</taxon>
        <taxon>Malpighiales</taxon>
        <taxon>Erythroxylaceae</taxon>
        <taxon>Erythroxylum</taxon>
    </lineage>
</organism>
<reference evidence="8 9" key="1">
    <citation type="submission" date="2021-09" db="EMBL/GenBank/DDBJ databases">
        <title>Genomic insights and catalytic innovation underlie evolution of tropane alkaloids biosynthesis.</title>
        <authorList>
            <person name="Wang Y.-J."/>
            <person name="Tian T."/>
            <person name="Huang J.-P."/>
            <person name="Huang S.-X."/>
        </authorList>
    </citation>
    <scope>NUCLEOTIDE SEQUENCE [LARGE SCALE GENOMIC DNA]</scope>
    <source>
        <strain evidence="8">KIB-2018</strain>
        <tissue evidence="8">Leaf</tissue>
    </source>
</reference>
<evidence type="ECO:0000259" key="7">
    <source>
        <dbReference type="PROSITE" id="PS50888"/>
    </source>
</evidence>
<dbReference type="GO" id="GO:0090575">
    <property type="term" value="C:RNA polymerase II transcription regulator complex"/>
    <property type="evidence" value="ECO:0007669"/>
    <property type="project" value="TreeGrafter"/>
</dbReference>
<keyword evidence="2" id="KW-0805">Transcription regulation</keyword>
<name>A0AAV8TN86_9ROSI</name>
<dbReference type="Pfam" id="PF00010">
    <property type="entry name" value="HLH"/>
    <property type="match status" value="1"/>
</dbReference>
<dbReference type="AlphaFoldDB" id="A0AAV8TN86"/>
<dbReference type="PROSITE" id="PS50888">
    <property type="entry name" value="BHLH"/>
    <property type="match status" value="1"/>
</dbReference>
<feature type="domain" description="BHLH" evidence="7">
    <location>
        <begin position="76"/>
        <end position="128"/>
    </location>
</feature>
<feature type="coiled-coil region" evidence="5">
    <location>
        <begin position="118"/>
        <end position="145"/>
    </location>
</feature>
<dbReference type="SUPFAM" id="SSF47459">
    <property type="entry name" value="HLH, helix-loop-helix DNA-binding domain"/>
    <property type="match status" value="1"/>
</dbReference>
<dbReference type="Gene3D" id="4.10.280.10">
    <property type="entry name" value="Helix-loop-helix DNA-binding domain"/>
    <property type="match status" value="1"/>
</dbReference>
<evidence type="ECO:0000256" key="1">
    <source>
        <dbReference type="ARBA" id="ARBA00004123"/>
    </source>
</evidence>
<keyword evidence="9" id="KW-1185">Reference proteome</keyword>
<feature type="compositionally biased region" description="Polar residues" evidence="6">
    <location>
        <begin position="61"/>
        <end position="71"/>
    </location>
</feature>
<evidence type="ECO:0000313" key="8">
    <source>
        <dbReference type="EMBL" id="KAJ8767690.1"/>
    </source>
</evidence>
<evidence type="ECO:0000256" key="5">
    <source>
        <dbReference type="SAM" id="Coils"/>
    </source>
</evidence>
<evidence type="ECO:0000256" key="3">
    <source>
        <dbReference type="ARBA" id="ARBA00023163"/>
    </source>
</evidence>
<dbReference type="SMART" id="SM00353">
    <property type="entry name" value="HLH"/>
    <property type="match status" value="1"/>
</dbReference>
<dbReference type="CDD" id="cd18914">
    <property type="entry name" value="bHLH_AtORG2_like"/>
    <property type="match status" value="1"/>
</dbReference>
<dbReference type="PANTHER" id="PTHR13935:SF155">
    <property type="entry name" value="TRANSCRIPTION FACTOR BHLH120-LIKE"/>
    <property type="match status" value="1"/>
</dbReference>
<dbReference type="GO" id="GO:0000981">
    <property type="term" value="F:DNA-binding transcription factor activity, RNA polymerase II-specific"/>
    <property type="evidence" value="ECO:0007669"/>
    <property type="project" value="TreeGrafter"/>
</dbReference>
<dbReference type="InterPro" id="IPR015660">
    <property type="entry name" value="MASH1/Ascl1a-like"/>
</dbReference>
<dbReference type="GO" id="GO:0000977">
    <property type="term" value="F:RNA polymerase II transcription regulatory region sequence-specific DNA binding"/>
    <property type="evidence" value="ECO:0007669"/>
    <property type="project" value="TreeGrafter"/>
</dbReference>
<dbReference type="GO" id="GO:0046983">
    <property type="term" value="F:protein dimerization activity"/>
    <property type="evidence" value="ECO:0007669"/>
    <property type="project" value="InterPro"/>
</dbReference>
<feature type="region of interest" description="Disordered" evidence="6">
    <location>
        <begin position="42"/>
        <end position="81"/>
    </location>
</feature>
<comment type="caution">
    <text evidence="8">The sequence shown here is derived from an EMBL/GenBank/DDBJ whole genome shotgun (WGS) entry which is preliminary data.</text>
</comment>
<dbReference type="PANTHER" id="PTHR13935">
    <property type="entry name" value="ACHAETE-SCUTE TRANSCRIPTION FACTOR-RELATED"/>
    <property type="match status" value="1"/>
</dbReference>
<comment type="subcellular location">
    <subcellularLocation>
        <location evidence="1">Nucleus</location>
    </subcellularLocation>
</comment>
<evidence type="ECO:0000256" key="4">
    <source>
        <dbReference type="ARBA" id="ARBA00023242"/>
    </source>
</evidence>
<evidence type="ECO:0000256" key="2">
    <source>
        <dbReference type="ARBA" id="ARBA00023015"/>
    </source>
</evidence>
<keyword evidence="3" id="KW-0804">Transcription</keyword>
<keyword evidence="4" id="KW-0539">Nucleus</keyword>
<evidence type="ECO:0000256" key="6">
    <source>
        <dbReference type="SAM" id="MobiDB-lite"/>
    </source>
</evidence>